<dbReference type="InterPro" id="IPR036397">
    <property type="entry name" value="RNaseH_sf"/>
</dbReference>
<dbReference type="Proteomes" id="UP000595437">
    <property type="component" value="Chromosome 4"/>
</dbReference>
<dbReference type="OrthoDB" id="6766291at2759"/>
<proteinExistence type="predicted"/>
<feature type="non-terminal residue" evidence="1">
    <location>
        <position position="57"/>
    </location>
</feature>
<sequence length="57" mass="6358">CQELGAINMANFWSKDMWPSSSPDLNPFDYAVWGTLKKEMNKTSHPNVDSLKTAIAA</sequence>
<protein>
    <submittedName>
        <fullName evidence="1">Uncharacterized protein</fullName>
    </submittedName>
</protein>
<evidence type="ECO:0000313" key="2">
    <source>
        <dbReference type="Proteomes" id="UP000595437"/>
    </source>
</evidence>
<reference evidence="2" key="1">
    <citation type="submission" date="2021-01" db="EMBL/GenBank/DDBJ databases">
        <title>Caligus Genome Assembly.</title>
        <authorList>
            <person name="Gallardo-Escarate C."/>
        </authorList>
    </citation>
    <scope>NUCLEOTIDE SEQUENCE [LARGE SCALE GENOMIC DNA]</scope>
</reference>
<dbReference type="AlphaFoldDB" id="A0A7T8KCF8"/>
<organism evidence="1 2">
    <name type="scientific">Caligus rogercresseyi</name>
    <name type="common">Sea louse</name>
    <dbReference type="NCBI Taxonomy" id="217165"/>
    <lineage>
        <taxon>Eukaryota</taxon>
        <taxon>Metazoa</taxon>
        <taxon>Ecdysozoa</taxon>
        <taxon>Arthropoda</taxon>
        <taxon>Crustacea</taxon>
        <taxon>Multicrustacea</taxon>
        <taxon>Hexanauplia</taxon>
        <taxon>Copepoda</taxon>
        <taxon>Siphonostomatoida</taxon>
        <taxon>Caligidae</taxon>
        <taxon>Caligus</taxon>
    </lineage>
</organism>
<evidence type="ECO:0000313" key="1">
    <source>
        <dbReference type="EMBL" id="QQP53333.1"/>
    </source>
</evidence>
<dbReference type="GO" id="GO:0003676">
    <property type="term" value="F:nucleic acid binding"/>
    <property type="evidence" value="ECO:0007669"/>
    <property type="project" value="InterPro"/>
</dbReference>
<gene>
    <name evidence="1" type="ORF">FKW44_005782</name>
</gene>
<dbReference type="EMBL" id="CP045893">
    <property type="protein sequence ID" value="QQP53333.1"/>
    <property type="molecule type" value="Genomic_DNA"/>
</dbReference>
<name>A0A7T8KCF8_CALRO</name>
<dbReference type="Gene3D" id="3.30.420.10">
    <property type="entry name" value="Ribonuclease H-like superfamily/Ribonuclease H"/>
    <property type="match status" value="1"/>
</dbReference>
<feature type="non-terminal residue" evidence="1">
    <location>
        <position position="1"/>
    </location>
</feature>
<accession>A0A7T8KCF8</accession>
<keyword evidence="2" id="KW-1185">Reference proteome</keyword>